<evidence type="ECO:0000313" key="12">
    <source>
        <dbReference type="Proteomes" id="UP000263619"/>
    </source>
</evidence>
<evidence type="ECO:0000256" key="8">
    <source>
        <dbReference type="ARBA" id="ARBA00023136"/>
    </source>
</evidence>
<evidence type="ECO:0000256" key="5">
    <source>
        <dbReference type="ARBA" id="ARBA00022692"/>
    </source>
</evidence>
<dbReference type="CDD" id="cd13131">
    <property type="entry name" value="MATE_NorM_like"/>
    <property type="match status" value="1"/>
</dbReference>
<feature type="transmembrane region" description="Helical" evidence="10">
    <location>
        <begin position="177"/>
        <end position="200"/>
    </location>
</feature>
<dbReference type="GO" id="GO:0015297">
    <property type="term" value="F:antiporter activity"/>
    <property type="evidence" value="ECO:0007669"/>
    <property type="project" value="UniProtKB-KW"/>
</dbReference>
<comment type="subcellular location">
    <subcellularLocation>
        <location evidence="1">Cell membrane</location>
        <topology evidence="1">Multi-pass membrane protein</topology>
    </subcellularLocation>
</comment>
<sequence length="433" mass="48731">MLALPVFLTQLGVICIGLCDNIMIGFLGKKALASISLSNSVFFVIIIFGLGISTGISTLIASIDVKKEYKKGAIIFHHGLILNFFLSILMYGLVHVFLYIFPYLGQPKEILNETISFLKIVSISFIPWMIFEVFRKFSEGLSLVFPGLIVTWMSVFINIVLNYIFLHGSCGFPKLGVVGIAYATLASRIIMLIGIMILLYQYKKVHNYYNQLKYFFFKKKYFKEILKIGVPSGLHMLFEMSAFSLSSFISGVCGTKVLAAHQIVMSLVSSTFILNTGFSVTATIRIANQLALKNYLELKKIGTSIFSMGFIFMLICGLLFFFFRGYIPYIYIKNDEEVIKIAEKMIIVASFFQLSDGLQGVILGALRGLQDVHIPMWISFFSYWIIALPTAWFLSIKMGGIGVWIGLGFGLTISAILLFIRYKTIIDKIIKMK</sequence>
<dbReference type="InterPro" id="IPR048279">
    <property type="entry name" value="MdtK-like"/>
</dbReference>
<evidence type="ECO:0000256" key="2">
    <source>
        <dbReference type="ARBA" id="ARBA00022448"/>
    </source>
</evidence>
<dbReference type="PIRSF" id="PIRSF006603">
    <property type="entry name" value="DinF"/>
    <property type="match status" value="1"/>
</dbReference>
<evidence type="ECO:0000256" key="10">
    <source>
        <dbReference type="SAM" id="Phobius"/>
    </source>
</evidence>
<gene>
    <name evidence="11" type="primary">mdtK</name>
    <name evidence="11" type="ORF">STAT_450</name>
</gene>
<dbReference type="InterPro" id="IPR050222">
    <property type="entry name" value="MATE_MdtK"/>
</dbReference>
<evidence type="ECO:0000256" key="1">
    <source>
        <dbReference type="ARBA" id="ARBA00004651"/>
    </source>
</evidence>
<dbReference type="OrthoDB" id="9780160at2"/>
<dbReference type="PANTHER" id="PTHR43298">
    <property type="entry name" value="MULTIDRUG RESISTANCE PROTEIN NORM-RELATED"/>
    <property type="match status" value="1"/>
</dbReference>
<feature type="transmembrane region" description="Helical" evidence="10">
    <location>
        <begin position="75"/>
        <end position="102"/>
    </location>
</feature>
<evidence type="ECO:0000256" key="7">
    <source>
        <dbReference type="ARBA" id="ARBA00023065"/>
    </source>
</evidence>
<name>A0A224ABV2_9FLAO</name>
<keyword evidence="12" id="KW-1185">Reference proteome</keyword>
<feature type="transmembrane region" description="Helical" evidence="10">
    <location>
        <begin position="114"/>
        <end position="131"/>
    </location>
</feature>
<evidence type="ECO:0000256" key="6">
    <source>
        <dbReference type="ARBA" id="ARBA00022989"/>
    </source>
</evidence>
<proteinExistence type="predicted"/>
<dbReference type="AlphaFoldDB" id="A0A224ABV2"/>
<keyword evidence="8 10" id="KW-0472">Membrane</keyword>
<dbReference type="GO" id="GO:0042910">
    <property type="term" value="F:xenobiotic transmembrane transporter activity"/>
    <property type="evidence" value="ECO:0007669"/>
    <property type="project" value="InterPro"/>
</dbReference>
<feature type="transmembrane region" description="Helical" evidence="10">
    <location>
        <begin position="41"/>
        <end position="63"/>
    </location>
</feature>
<feature type="transmembrane region" description="Helical" evidence="10">
    <location>
        <begin position="305"/>
        <end position="326"/>
    </location>
</feature>
<keyword evidence="7" id="KW-0406">Ion transport</keyword>
<keyword evidence="5 10" id="KW-0812">Transmembrane</keyword>
<evidence type="ECO:0000256" key="4">
    <source>
        <dbReference type="ARBA" id="ARBA00022475"/>
    </source>
</evidence>
<keyword evidence="6 10" id="KW-1133">Transmembrane helix</keyword>
<dbReference type="InterPro" id="IPR002528">
    <property type="entry name" value="MATE_fam"/>
</dbReference>
<protein>
    <recommendedName>
        <fullName evidence="9">Multidrug-efflux transporter</fullName>
    </recommendedName>
</protein>
<dbReference type="GO" id="GO:0006811">
    <property type="term" value="P:monoatomic ion transport"/>
    <property type="evidence" value="ECO:0007669"/>
    <property type="project" value="UniProtKB-KW"/>
</dbReference>
<dbReference type="Proteomes" id="UP000263619">
    <property type="component" value="Chromosome"/>
</dbReference>
<dbReference type="PANTHER" id="PTHR43298:SF2">
    <property type="entry name" value="FMN_FAD EXPORTER YEEO-RELATED"/>
    <property type="match status" value="1"/>
</dbReference>
<feature type="transmembrane region" description="Helical" evidence="10">
    <location>
        <begin position="401"/>
        <end position="422"/>
    </location>
</feature>
<organism evidence="11 12">
    <name type="scientific">Blattabacterium cuenoti STAT</name>
    <dbReference type="NCBI Taxonomy" id="1457030"/>
    <lineage>
        <taxon>Bacteria</taxon>
        <taxon>Pseudomonadati</taxon>
        <taxon>Bacteroidota</taxon>
        <taxon>Flavobacteriia</taxon>
        <taxon>Flavobacteriales</taxon>
        <taxon>Blattabacteriaceae</taxon>
        <taxon>Blattabacterium</taxon>
    </lineage>
</organism>
<accession>A0A224ABV2</accession>
<keyword evidence="4" id="KW-1003">Cell membrane</keyword>
<feature type="transmembrane region" description="Helical" evidence="10">
    <location>
        <begin position="378"/>
        <end position="395"/>
    </location>
</feature>
<dbReference type="Pfam" id="PF01554">
    <property type="entry name" value="MatE"/>
    <property type="match status" value="2"/>
</dbReference>
<feature type="transmembrane region" description="Helical" evidence="10">
    <location>
        <begin position="258"/>
        <end position="284"/>
    </location>
</feature>
<feature type="transmembrane region" description="Helical" evidence="10">
    <location>
        <begin position="143"/>
        <end position="165"/>
    </location>
</feature>
<evidence type="ECO:0000256" key="9">
    <source>
        <dbReference type="ARBA" id="ARBA00031636"/>
    </source>
</evidence>
<dbReference type="EMBL" id="AP014608">
    <property type="protein sequence ID" value="BBA17366.1"/>
    <property type="molecule type" value="Genomic_DNA"/>
</dbReference>
<reference evidence="11 12" key="1">
    <citation type="submission" date="2014-06" db="EMBL/GenBank/DDBJ databases">
        <title>Genome sequence of the intracellular symbiont Blattabacterium cuenoti, strain STAT from the wood feeding cockroach Salganea taiwanensis taiwanensis.</title>
        <authorList>
            <person name="Kinjo Y."/>
            <person name="Ohkuma M."/>
            <person name="Tokuda G."/>
        </authorList>
    </citation>
    <scope>NUCLEOTIDE SEQUENCE [LARGE SCALE GENOMIC DNA]</scope>
    <source>
        <strain evidence="11 12">STAT</strain>
    </source>
</reference>
<keyword evidence="2" id="KW-0813">Transport</keyword>
<keyword evidence="3" id="KW-0050">Antiport</keyword>
<dbReference type="NCBIfam" id="TIGR00797">
    <property type="entry name" value="matE"/>
    <property type="match status" value="1"/>
</dbReference>
<dbReference type="GO" id="GO:0005886">
    <property type="term" value="C:plasma membrane"/>
    <property type="evidence" value="ECO:0007669"/>
    <property type="project" value="UniProtKB-SubCell"/>
</dbReference>
<evidence type="ECO:0000313" key="11">
    <source>
        <dbReference type="EMBL" id="BBA17366.1"/>
    </source>
</evidence>
<evidence type="ECO:0000256" key="3">
    <source>
        <dbReference type="ARBA" id="ARBA00022449"/>
    </source>
</evidence>